<evidence type="ECO:0000256" key="7">
    <source>
        <dbReference type="ARBA" id="ARBA00023297"/>
    </source>
</evidence>
<evidence type="ECO:0000256" key="8">
    <source>
        <dbReference type="SAM" id="SignalP"/>
    </source>
</evidence>
<feature type="signal peptide" evidence="8">
    <location>
        <begin position="1"/>
        <end position="23"/>
    </location>
</feature>
<accession>A0A8J2JKT6</accession>
<comment type="similarity">
    <text evidence="2">Belongs to the scorpion calcin family.</text>
</comment>
<evidence type="ECO:0000313" key="10">
    <source>
        <dbReference type="Proteomes" id="UP000708208"/>
    </source>
</evidence>
<dbReference type="EMBL" id="CAJVCH010059690">
    <property type="protein sequence ID" value="CAG7719225.1"/>
    <property type="molecule type" value="Genomic_DNA"/>
</dbReference>
<dbReference type="Proteomes" id="UP000708208">
    <property type="component" value="Unassembled WGS sequence"/>
</dbReference>
<evidence type="ECO:0000256" key="5">
    <source>
        <dbReference type="ARBA" id="ARBA00022831"/>
    </source>
</evidence>
<sequence length="100" mass="11515">MKFAANISFMFVLIEISTNLVESQFSNGYRNWFKFTPRNVPIDPLCLPDESPCLRMTDCCSSHCTFDLEPDRVRCTPSPCGCPQPPWSPDPIDENCWPYF</sequence>
<dbReference type="GO" id="GO:0090729">
    <property type="term" value="F:toxin activity"/>
    <property type="evidence" value="ECO:0007669"/>
    <property type="project" value="UniProtKB-KW"/>
</dbReference>
<name>A0A8J2JKT6_9HEXA</name>
<evidence type="ECO:0000256" key="6">
    <source>
        <dbReference type="ARBA" id="ARBA00023157"/>
    </source>
</evidence>
<dbReference type="AlphaFoldDB" id="A0A8J2JKT6"/>
<gene>
    <name evidence="9" type="ORF">AFUS01_LOCUS8560</name>
</gene>
<keyword evidence="10" id="KW-1185">Reference proteome</keyword>
<evidence type="ECO:0000256" key="2">
    <source>
        <dbReference type="ARBA" id="ARBA00008992"/>
    </source>
</evidence>
<keyword evidence="8" id="KW-0732">Signal</keyword>
<keyword evidence="5" id="KW-0108">Calcium channel impairing toxin</keyword>
<evidence type="ECO:0000256" key="3">
    <source>
        <dbReference type="ARBA" id="ARBA00022525"/>
    </source>
</evidence>
<keyword evidence="7" id="KW-1219">Ryanodine-sensitive calcium-release channel impairing toxin</keyword>
<dbReference type="GO" id="GO:0019855">
    <property type="term" value="F:calcium channel inhibitor activity"/>
    <property type="evidence" value="ECO:0007669"/>
    <property type="project" value="InterPro"/>
</dbReference>
<comment type="subcellular location">
    <subcellularLocation>
        <location evidence="1">Secreted</location>
    </subcellularLocation>
</comment>
<comment type="caution">
    <text evidence="9">The sequence shown here is derived from an EMBL/GenBank/DDBJ whole genome shotgun (WGS) entry which is preliminary data.</text>
</comment>
<feature type="non-terminal residue" evidence="9">
    <location>
        <position position="1"/>
    </location>
</feature>
<evidence type="ECO:0000256" key="4">
    <source>
        <dbReference type="ARBA" id="ARBA00022656"/>
    </source>
</evidence>
<evidence type="ECO:0000313" key="9">
    <source>
        <dbReference type="EMBL" id="CAG7719225.1"/>
    </source>
</evidence>
<protein>
    <submittedName>
        <fullName evidence="9">Uncharacterized protein</fullName>
    </submittedName>
</protein>
<evidence type="ECO:0000256" key="1">
    <source>
        <dbReference type="ARBA" id="ARBA00004613"/>
    </source>
</evidence>
<proteinExistence type="inferred from homology"/>
<organism evidence="9 10">
    <name type="scientific">Allacma fusca</name>
    <dbReference type="NCBI Taxonomy" id="39272"/>
    <lineage>
        <taxon>Eukaryota</taxon>
        <taxon>Metazoa</taxon>
        <taxon>Ecdysozoa</taxon>
        <taxon>Arthropoda</taxon>
        <taxon>Hexapoda</taxon>
        <taxon>Collembola</taxon>
        <taxon>Symphypleona</taxon>
        <taxon>Sminthuridae</taxon>
        <taxon>Allacma</taxon>
    </lineage>
</organism>
<dbReference type="GO" id="GO:0005576">
    <property type="term" value="C:extracellular region"/>
    <property type="evidence" value="ECO:0007669"/>
    <property type="project" value="UniProtKB-SubCell"/>
</dbReference>
<feature type="chain" id="PRO_5035164868" evidence="8">
    <location>
        <begin position="24"/>
        <end position="100"/>
    </location>
</feature>
<dbReference type="PROSITE" id="PS60028">
    <property type="entry name" value="SCORPION_CALCINE"/>
    <property type="match status" value="1"/>
</dbReference>
<keyword evidence="4" id="KW-0800">Toxin</keyword>
<dbReference type="InterPro" id="IPR012632">
    <property type="entry name" value="Scorpion_calcine"/>
</dbReference>
<keyword evidence="7" id="KW-0872">Ion channel impairing toxin</keyword>
<keyword evidence="3" id="KW-0964">Secreted</keyword>
<reference evidence="9" key="1">
    <citation type="submission" date="2021-06" db="EMBL/GenBank/DDBJ databases">
        <authorList>
            <person name="Hodson N. C."/>
            <person name="Mongue J. A."/>
            <person name="Jaron S. K."/>
        </authorList>
    </citation>
    <scope>NUCLEOTIDE SEQUENCE</scope>
</reference>
<keyword evidence="6" id="KW-1015">Disulfide bond</keyword>